<accession>A0A9P5VP29</accession>
<dbReference type="Proteomes" id="UP000696485">
    <property type="component" value="Unassembled WGS sequence"/>
</dbReference>
<protein>
    <recommendedName>
        <fullName evidence="4">Arrestin-like N-terminal domain-containing protein</fullName>
    </recommendedName>
</protein>
<gene>
    <name evidence="2" type="ORF">BG006_002233</name>
</gene>
<name>A0A9P5VP29_9FUNG</name>
<keyword evidence="3" id="KW-1185">Reference proteome</keyword>
<evidence type="ECO:0000313" key="2">
    <source>
        <dbReference type="EMBL" id="KAF9334396.1"/>
    </source>
</evidence>
<proteinExistence type="predicted"/>
<comment type="caution">
    <text evidence="2">The sequence shown here is derived from an EMBL/GenBank/DDBJ whole genome shotgun (WGS) entry which is preliminary data.</text>
</comment>
<dbReference type="EMBL" id="JAAAUY010000150">
    <property type="protein sequence ID" value="KAF9334396.1"/>
    <property type="molecule type" value="Genomic_DNA"/>
</dbReference>
<organism evidence="2 3">
    <name type="scientific">Podila minutissima</name>
    <dbReference type="NCBI Taxonomy" id="64525"/>
    <lineage>
        <taxon>Eukaryota</taxon>
        <taxon>Fungi</taxon>
        <taxon>Fungi incertae sedis</taxon>
        <taxon>Mucoromycota</taxon>
        <taxon>Mortierellomycotina</taxon>
        <taxon>Mortierellomycetes</taxon>
        <taxon>Mortierellales</taxon>
        <taxon>Mortierellaceae</taxon>
        <taxon>Podila</taxon>
    </lineage>
</organism>
<feature type="region of interest" description="Disordered" evidence="1">
    <location>
        <begin position="381"/>
        <end position="418"/>
    </location>
</feature>
<sequence length="418" mass="46352">MSTFTFETVLDTKDPYSLELLGAPSAAVRHQLSGTLHLHVQKPVQLKQLSVAFIGEAYLTYNTSVVTVKSEAVNLCRSEHNIVNTPTTYQPGDYSFPFSLTIPGNLATTDSSKLKAGTFFWGYDLITCAVPVGLFARRKVSRQTIKVRRVSVQPSETADVRFGAKRVGEFECSLYAPKVVNTAQNMVHARIYLHPFSPKHRVKDVQAIVIQTEKVDFDSRVIESSIGEIRGFMPNPNDVDSLNANSMERTPLAKSNDATPISKTVTVPNPDQESFTTAWGREFPIELVIDLIPGALLPSEELPWISVAHGIRFTINFANPAIKPLNVMAPFTAAHILDELWSLQDSHDGITPPDYGEEVDHTTLLDSNTSRVSQATIHREMYPEREPVVPDLANDLPPNYDNEEECPVPYEKSEGSSN</sequence>
<dbReference type="Gene3D" id="2.60.40.640">
    <property type="match status" value="1"/>
</dbReference>
<evidence type="ECO:0008006" key="4">
    <source>
        <dbReference type="Google" id="ProtNLM"/>
    </source>
</evidence>
<dbReference type="AlphaFoldDB" id="A0A9P5VP29"/>
<dbReference type="InterPro" id="IPR014752">
    <property type="entry name" value="Arrestin-like_C"/>
</dbReference>
<reference evidence="2" key="1">
    <citation type="journal article" date="2020" name="Fungal Divers.">
        <title>Resolving the Mortierellaceae phylogeny through synthesis of multi-gene phylogenetics and phylogenomics.</title>
        <authorList>
            <person name="Vandepol N."/>
            <person name="Liber J."/>
            <person name="Desiro A."/>
            <person name="Na H."/>
            <person name="Kennedy M."/>
            <person name="Barry K."/>
            <person name="Grigoriev I.V."/>
            <person name="Miller A.N."/>
            <person name="O'Donnell K."/>
            <person name="Stajich J.E."/>
            <person name="Bonito G."/>
        </authorList>
    </citation>
    <scope>NUCLEOTIDE SEQUENCE</scope>
    <source>
        <strain evidence="2">NVP1</strain>
    </source>
</reference>
<evidence type="ECO:0000313" key="3">
    <source>
        <dbReference type="Proteomes" id="UP000696485"/>
    </source>
</evidence>
<evidence type="ECO:0000256" key="1">
    <source>
        <dbReference type="SAM" id="MobiDB-lite"/>
    </source>
</evidence>